<proteinExistence type="predicted"/>
<dbReference type="AlphaFoldDB" id="A0A9D4HEN2"/>
<dbReference type="EMBL" id="JAIWYP010000004">
    <property type="protein sequence ID" value="KAH3832094.1"/>
    <property type="molecule type" value="Genomic_DNA"/>
</dbReference>
<dbReference type="Proteomes" id="UP000828390">
    <property type="component" value="Unassembled WGS sequence"/>
</dbReference>
<evidence type="ECO:0000313" key="2">
    <source>
        <dbReference type="Proteomes" id="UP000828390"/>
    </source>
</evidence>
<comment type="caution">
    <text evidence="1">The sequence shown here is derived from an EMBL/GenBank/DDBJ whole genome shotgun (WGS) entry which is preliminary data.</text>
</comment>
<protein>
    <submittedName>
        <fullName evidence="1">Uncharacterized protein</fullName>
    </submittedName>
</protein>
<sequence length="58" mass="6900">MTVIFVPQIFHKFLQKDKEEFQTENSPFIGIRSVSVMIRRNYIYKDAFEKLSLDNGMV</sequence>
<reference evidence="1" key="2">
    <citation type="submission" date="2020-11" db="EMBL/GenBank/DDBJ databases">
        <authorList>
            <person name="McCartney M.A."/>
            <person name="Auch B."/>
            <person name="Kono T."/>
            <person name="Mallez S."/>
            <person name="Becker A."/>
            <person name="Gohl D.M."/>
            <person name="Silverstein K.A.T."/>
            <person name="Koren S."/>
            <person name="Bechman K.B."/>
            <person name="Herman A."/>
            <person name="Abrahante J.E."/>
            <person name="Garbe J."/>
        </authorList>
    </citation>
    <scope>NUCLEOTIDE SEQUENCE</scope>
    <source>
        <strain evidence="1">Duluth1</strain>
        <tissue evidence="1">Whole animal</tissue>
    </source>
</reference>
<gene>
    <name evidence="1" type="ORF">DPMN_105371</name>
</gene>
<organism evidence="1 2">
    <name type="scientific">Dreissena polymorpha</name>
    <name type="common">Zebra mussel</name>
    <name type="synonym">Mytilus polymorpha</name>
    <dbReference type="NCBI Taxonomy" id="45954"/>
    <lineage>
        <taxon>Eukaryota</taxon>
        <taxon>Metazoa</taxon>
        <taxon>Spiralia</taxon>
        <taxon>Lophotrochozoa</taxon>
        <taxon>Mollusca</taxon>
        <taxon>Bivalvia</taxon>
        <taxon>Autobranchia</taxon>
        <taxon>Heteroconchia</taxon>
        <taxon>Euheterodonta</taxon>
        <taxon>Imparidentia</taxon>
        <taxon>Neoheterodontei</taxon>
        <taxon>Myida</taxon>
        <taxon>Dreissenoidea</taxon>
        <taxon>Dreissenidae</taxon>
        <taxon>Dreissena</taxon>
    </lineage>
</organism>
<evidence type="ECO:0000313" key="1">
    <source>
        <dbReference type="EMBL" id="KAH3832094.1"/>
    </source>
</evidence>
<accession>A0A9D4HEN2</accession>
<name>A0A9D4HEN2_DREPO</name>
<keyword evidence="2" id="KW-1185">Reference proteome</keyword>
<reference evidence="1" key="1">
    <citation type="journal article" date="2019" name="bioRxiv">
        <title>The Genome of the Zebra Mussel, Dreissena polymorpha: A Resource for Invasive Species Research.</title>
        <authorList>
            <person name="McCartney M.A."/>
            <person name="Auch B."/>
            <person name="Kono T."/>
            <person name="Mallez S."/>
            <person name="Zhang Y."/>
            <person name="Obille A."/>
            <person name="Becker A."/>
            <person name="Abrahante J.E."/>
            <person name="Garbe J."/>
            <person name="Badalamenti J.P."/>
            <person name="Herman A."/>
            <person name="Mangelson H."/>
            <person name="Liachko I."/>
            <person name="Sullivan S."/>
            <person name="Sone E.D."/>
            <person name="Koren S."/>
            <person name="Silverstein K.A.T."/>
            <person name="Beckman K.B."/>
            <person name="Gohl D.M."/>
        </authorList>
    </citation>
    <scope>NUCLEOTIDE SEQUENCE</scope>
    <source>
        <strain evidence="1">Duluth1</strain>
        <tissue evidence="1">Whole animal</tissue>
    </source>
</reference>